<evidence type="ECO:0000259" key="2">
    <source>
        <dbReference type="Pfam" id="PF20600"/>
    </source>
</evidence>
<dbReference type="InterPro" id="IPR046768">
    <property type="entry name" value="ExoX-like_C"/>
</dbReference>
<dbReference type="Pfam" id="PF20600">
    <property type="entry name" value="ExoX-like_C"/>
    <property type="match status" value="1"/>
</dbReference>
<dbReference type="Gene3D" id="1.10.3210.10">
    <property type="entry name" value="Hypothetical protein af1432"/>
    <property type="match status" value="1"/>
</dbReference>
<evidence type="ECO:0000259" key="1">
    <source>
        <dbReference type="Pfam" id="PF01966"/>
    </source>
</evidence>
<protein>
    <submittedName>
        <fullName evidence="3">HDc</fullName>
    </submittedName>
</protein>
<evidence type="ECO:0000313" key="3">
    <source>
        <dbReference type="EMBL" id="DAE21585.1"/>
    </source>
</evidence>
<reference evidence="3" key="1">
    <citation type="journal article" date="2021" name="Proc. Natl. Acad. Sci. U.S.A.">
        <title>A Catalog of Tens of Thousands of Viruses from Human Metagenomes Reveals Hidden Associations with Chronic Diseases.</title>
        <authorList>
            <person name="Tisza M.J."/>
            <person name="Buck C.B."/>
        </authorList>
    </citation>
    <scope>NUCLEOTIDE SEQUENCE</scope>
    <source>
        <strain evidence="3">Ct4be24</strain>
    </source>
</reference>
<dbReference type="InterPro" id="IPR006674">
    <property type="entry name" value="HD_domain"/>
</dbReference>
<dbReference type="SUPFAM" id="SSF109604">
    <property type="entry name" value="HD-domain/PDEase-like"/>
    <property type="match status" value="1"/>
</dbReference>
<dbReference type="InterPro" id="IPR003607">
    <property type="entry name" value="HD/PDEase_dom"/>
</dbReference>
<dbReference type="CDD" id="cd00077">
    <property type="entry name" value="HDc"/>
    <property type="match status" value="1"/>
</dbReference>
<sequence length="247" mass="28171">MNSKSSIFDSILNTIESEDIRKFAERCIETIPDYFWNVGASSTGKYHPQYALGDLGLARHTCALVRFLNHIFAVDCFGKNFTQREKDLMRVAGMMHDSRKSGNDDDFTKNKYTKFDHPLLAANVIRELKGNELPDEEIEMIATTIESHMGAWNTDKRSSTVLPLPKNKYQTILHLADYLASRKDIEVLFDGFEAPKKETVKLEDYVLNFGKHSGEKLVDVAQSDPSYISWAKENMNREPIKSLLAKL</sequence>
<proteinExistence type="predicted"/>
<feature type="domain" description="Exodeoxyribonuclease X-like C-terminal" evidence="2">
    <location>
        <begin position="207"/>
        <end position="234"/>
    </location>
</feature>
<organism evidence="3">
    <name type="scientific">Siphoviridae sp. ct4be24</name>
    <dbReference type="NCBI Taxonomy" id="2826289"/>
    <lineage>
        <taxon>Viruses</taxon>
        <taxon>Duplodnaviria</taxon>
        <taxon>Heunggongvirae</taxon>
        <taxon>Uroviricota</taxon>
        <taxon>Caudoviricetes</taxon>
    </lineage>
</organism>
<feature type="domain" description="HD" evidence="1">
    <location>
        <begin position="70"/>
        <end position="180"/>
    </location>
</feature>
<accession>A0A8S5QRY8</accession>
<name>A0A8S5QRY8_9CAUD</name>
<dbReference type="EMBL" id="BK015714">
    <property type="protein sequence ID" value="DAE21585.1"/>
    <property type="molecule type" value="Genomic_DNA"/>
</dbReference>
<dbReference type="Pfam" id="PF01966">
    <property type="entry name" value="HD"/>
    <property type="match status" value="1"/>
</dbReference>